<dbReference type="Proteomes" id="UP001592531">
    <property type="component" value="Unassembled WGS sequence"/>
</dbReference>
<proteinExistence type="predicted"/>
<comment type="caution">
    <text evidence="2">The sequence shown here is derived from an EMBL/GenBank/DDBJ whole genome shotgun (WGS) entry which is preliminary data.</text>
</comment>
<dbReference type="InterPro" id="IPR043129">
    <property type="entry name" value="ATPase_NBD"/>
</dbReference>
<dbReference type="RefSeq" id="WP_380533290.1">
    <property type="nucleotide sequence ID" value="NZ_JBHFAB010000003.1"/>
</dbReference>
<dbReference type="Pfam" id="PF01869">
    <property type="entry name" value="BcrAD_BadFG"/>
    <property type="match status" value="1"/>
</dbReference>
<organism evidence="2 3">
    <name type="scientific">Streptacidiphilus cavernicola</name>
    <dbReference type="NCBI Taxonomy" id="3342716"/>
    <lineage>
        <taxon>Bacteria</taxon>
        <taxon>Bacillati</taxon>
        <taxon>Actinomycetota</taxon>
        <taxon>Actinomycetes</taxon>
        <taxon>Kitasatosporales</taxon>
        <taxon>Streptomycetaceae</taxon>
        <taxon>Streptacidiphilus</taxon>
    </lineage>
</organism>
<dbReference type="PANTHER" id="PTHR43190:SF3">
    <property type="entry name" value="N-ACETYL-D-GLUCOSAMINE KINASE"/>
    <property type="match status" value="1"/>
</dbReference>
<evidence type="ECO:0000259" key="1">
    <source>
        <dbReference type="Pfam" id="PF01869"/>
    </source>
</evidence>
<protein>
    <submittedName>
        <fullName evidence="2">N-acetylglucosamine kinase</fullName>
    </submittedName>
</protein>
<reference evidence="2 3" key="1">
    <citation type="submission" date="2024-09" db="EMBL/GenBank/DDBJ databases">
        <authorList>
            <person name="Lee S.D."/>
        </authorList>
    </citation>
    <scope>NUCLEOTIDE SEQUENCE [LARGE SCALE GENOMIC DNA]</scope>
    <source>
        <strain evidence="2 3">N8-3</strain>
    </source>
</reference>
<evidence type="ECO:0000313" key="2">
    <source>
        <dbReference type="EMBL" id="MFC1416226.1"/>
    </source>
</evidence>
<dbReference type="GO" id="GO:0016301">
    <property type="term" value="F:kinase activity"/>
    <property type="evidence" value="ECO:0007669"/>
    <property type="project" value="UniProtKB-KW"/>
</dbReference>
<dbReference type="InterPro" id="IPR002731">
    <property type="entry name" value="ATPase_BadF"/>
</dbReference>
<evidence type="ECO:0000313" key="3">
    <source>
        <dbReference type="Proteomes" id="UP001592531"/>
    </source>
</evidence>
<dbReference type="PANTHER" id="PTHR43190">
    <property type="entry name" value="N-ACETYL-D-GLUCOSAMINE KINASE"/>
    <property type="match status" value="1"/>
</dbReference>
<dbReference type="SUPFAM" id="SSF53067">
    <property type="entry name" value="Actin-like ATPase domain"/>
    <property type="match status" value="2"/>
</dbReference>
<feature type="domain" description="ATPase BadF/BadG/BcrA/BcrD type" evidence="1">
    <location>
        <begin position="12"/>
        <end position="308"/>
    </location>
</feature>
<sequence>MTGAAAGPALVLGLDAGGTGSRALAATAQGEVLGRGSGAGANQHSAPDPAAALTEALCGALAGLDPGRVTAGVLGLAGAGPAGRAEAERLAGTAWARAGLTGRPAVVTDLAVAFAAATVRPDGALLLAGTGAVSALFRERVAVRRCDGYGWLLGDEGSGVWLGREAVRAALSALDGRAEPTALVPAVARALLGDDGAGAASDDLPQALLGAVYAAAPARLAGLAPVLDAAARAGDAVALRIVAEAAERLLRSALALGPVDPDAPFVLAGSLLTRPTLLAARVRSGLAAEGLAAPLAAEDGAAGAAALALRGLGADDAVHVRLLLG</sequence>
<keyword evidence="2" id="KW-0418">Kinase</keyword>
<keyword evidence="2" id="KW-0808">Transferase</keyword>
<gene>
    <name evidence="2" type="ORF">ACEZDE_06170</name>
</gene>
<dbReference type="Gene3D" id="3.30.420.40">
    <property type="match status" value="2"/>
</dbReference>
<accession>A0ABV6VRN3</accession>
<name>A0ABV6VRN3_9ACTN</name>
<dbReference type="InterPro" id="IPR052519">
    <property type="entry name" value="Euk-type_GlcNAc_Kinase"/>
</dbReference>
<dbReference type="EMBL" id="JBHFAB010000003">
    <property type="protein sequence ID" value="MFC1416226.1"/>
    <property type="molecule type" value="Genomic_DNA"/>
</dbReference>
<keyword evidence="3" id="KW-1185">Reference proteome</keyword>